<reference evidence="1 2" key="1">
    <citation type="submission" date="2013-03" db="EMBL/GenBank/DDBJ databases">
        <title>Reference genome for the Human Microbiome Project.</title>
        <authorList>
            <person name="Aqrawi P."/>
            <person name="Ayvaz T."/>
            <person name="Bess C."/>
            <person name="Blankenburg K."/>
            <person name="Coyle M."/>
            <person name="Deng J."/>
            <person name="Forbes L."/>
            <person name="Fowler G."/>
            <person name="Francisco L."/>
            <person name="Fu Q."/>
            <person name="Gibbs R."/>
            <person name="Gross S."/>
            <person name="Gubbala S."/>
            <person name="Hale W."/>
            <person name="Hemphill L."/>
            <person name="Highlander S."/>
            <person name="Hirani K."/>
            <person name="Jackson L."/>
            <person name="Jakkamsetti A."/>
            <person name="Javaid M."/>
            <person name="Jayaseelan J.C."/>
            <person name="Jiang H."/>
            <person name="Joshi V."/>
            <person name="Korchina V."/>
            <person name="Kovar C."/>
            <person name="Lara F."/>
            <person name="Lee S."/>
            <person name="Liu Y."/>
            <person name="Mata R."/>
            <person name="Mathew T."/>
            <person name="Munidasa M."/>
            <person name="Muzny D."/>
            <person name="Nazareth L."/>
            <person name="Ngo R."/>
            <person name="Nguyen L."/>
            <person name="Nguyen N."/>
            <person name="Okwuonu G."/>
            <person name="Ongeri F."/>
            <person name="Palculict T."/>
            <person name="Patil S."/>
            <person name="Petrosino J."/>
            <person name="Pham C."/>
            <person name="Pham P."/>
            <person name="Pu L.-L."/>
            <person name="Qin X."/>
            <person name="Qu J."/>
            <person name="Reid J."/>
            <person name="Ross M."/>
            <person name="Ruth R."/>
            <person name="Saada N."/>
            <person name="San Lucas F."/>
            <person name="Santibanez J."/>
            <person name="Shang Y."/>
            <person name="Simmons D."/>
            <person name="Song X.-Z."/>
            <person name="Tang L.-Y."/>
            <person name="Thornton R."/>
            <person name="Warren J."/>
            <person name="Weissenberger G."/>
            <person name="Wilczek-Boney K."/>
            <person name="Worley K."/>
            <person name="Youmans B."/>
            <person name="Zhang J."/>
            <person name="Zhang L."/>
            <person name="Zhao Z."/>
            <person name="Zhou C."/>
            <person name="Zhu D."/>
            <person name="Zhu Y."/>
        </authorList>
    </citation>
    <scope>NUCLEOTIDE SEQUENCE [LARGE SCALE GENOMIC DNA]</scope>
    <source>
        <strain evidence="1 2">F0333</strain>
    </source>
</reference>
<name>N6XBW6_9ACTO</name>
<keyword evidence="2" id="KW-1185">Reference proteome</keyword>
<dbReference type="AlphaFoldDB" id="N6XBW6"/>
<organism evidence="1 2">
    <name type="scientific">Schaalia cardiffensis F0333</name>
    <dbReference type="NCBI Taxonomy" id="888050"/>
    <lineage>
        <taxon>Bacteria</taxon>
        <taxon>Bacillati</taxon>
        <taxon>Actinomycetota</taxon>
        <taxon>Actinomycetes</taxon>
        <taxon>Actinomycetales</taxon>
        <taxon>Actinomycetaceae</taxon>
        <taxon>Schaalia</taxon>
    </lineage>
</organism>
<proteinExistence type="predicted"/>
<dbReference type="PATRIC" id="fig|888050.3.peg.534"/>
<dbReference type="Proteomes" id="UP000013015">
    <property type="component" value="Unassembled WGS sequence"/>
</dbReference>
<dbReference type="EMBL" id="AQHZ01000009">
    <property type="protein sequence ID" value="ENO18683.1"/>
    <property type="molecule type" value="Genomic_DNA"/>
</dbReference>
<comment type="caution">
    <text evidence="1">The sequence shown here is derived from an EMBL/GenBank/DDBJ whole genome shotgun (WGS) entry which is preliminary data.</text>
</comment>
<gene>
    <name evidence="1" type="ORF">HMPREF9004_0554</name>
</gene>
<sequence length="277" mass="30880">MKGMETIPFAASEPSVPTVDPAVVGRIHAELVALRKNHGQLSITKLAESPLLVDICGEGDLIEAFMVFRRELERFTHGDKYEAAAALSITSPAETVLDRLTMSAERFDYQDQRTIRRWSDKGLQRIAESLVAIANLRGRLGKELLTLNLEGDLETGVQLVIDQMDFTDLPTAAPDITIWAWQDEDNASELHIDLNQQASRSAENPTYRNQRYRIALPNEHLKRTGPGRLITVAVQGRSAPSRTVIWTQEAVLPPELRVETTVHRTMVMMEISTAGSL</sequence>
<dbReference type="HOGENOM" id="CLU_890346_0_0_11"/>
<accession>N6XBW6</accession>
<evidence type="ECO:0000313" key="2">
    <source>
        <dbReference type="Proteomes" id="UP000013015"/>
    </source>
</evidence>
<protein>
    <submittedName>
        <fullName evidence="1">Uncharacterized protein</fullName>
    </submittedName>
</protein>
<evidence type="ECO:0000313" key="1">
    <source>
        <dbReference type="EMBL" id="ENO18683.1"/>
    </source>
</evidence>
<dbReference type="STRING" id="888050.HMPREF9004_0554"/>